<keyword evidence="2" id="KW-1185">Reference proteome</keyword>
<proteinExistence type="predicted"/>
<gene>
    <name evidence="1" type="ORF">GJU40_18610</name>
</gene>
<dbReference type="RefSeq" id="WP_154309592.1">
    <property type="nucleotide sequence ID" value="NZ_WKKI01000063.1"/>
</dbReference>
<accession>A0A7X2M134</accession>
<name>A0A7X2M134_9BACI</name>
<evidence type="ECO:0000313" key="2">
    <source>
        <dbReference type="Proteomes" id="UP000448867"/>
    </source>
</evidence>
<protein>
    <submittedName>
        <fullName evidence="1">Uncharacterized protein</fullName>
    </submittedName>
</protein>
<organism evidence="1 2">
    <name type="scientific">Metabacillus lacus</name>
    <dbReference type="NCBI Taxonomy" id="1983721"/>
    <lineage>
        <taxon>Bacteria</taxon>
        <taxon>Bacillati</taxon>
        <taxon>Bacillota</taxon>
        <taxon>Bacilli</taxon>
        <taxon>Bacillales</taxon>
        <taxon>Bacillaceae</taxon>
        <taxon>Metabacillus</taxon>
    </lineage>
</organism>
<reference evidence="1 2" key="1">
    <citation type="submission" date="2019-11" db="EMBL/GenBank/DDBJ databases">
        <title>Bacillus lacus genome.</title>
        <authorList>
            <person name="Allen C.J."/>
            <person name="Newman J.D."/>
        </authorList>
    </citation>
    <scope>NUCLEOTIDE SEQUENCE [LARGE SCALE GENOMIC DNA]</scope>
    <source>
        <strain evidence="1 2">KCTC 33946</strain>
    </source>
</reference>
<dbReference type="OrthoDB" id="2846451at2"/>
<dbReference type="AlphaFoldDB" id="A0A7X2M134"/>
<evidence type="ECO:0000313" key="1">
    <source>
        <dbReference type="EMBL" id="MRX74137.1"/>
    </source>
</evidence>
<dbReference type="EMBL" id="WKKI01000063">
    <property type="protein sequence ID" value="MRX74137.1"/>
    <property type="molecule type" value="Genomic_DNA"/>
</dbReference>
<sequence length="166" mass="20282">MQPEFHDMQEEYGRNLPDFQNELQAKVYYFDYRKEQLELMEEIFQYYGLKLDYSPNSLQEMEELYFQLFRHGGFYDLQISPEEFEKAMTVYFGEVVIFNTEDTFWAAKEYPFMEGKYTMALETGRYTAHSLNLFQDHYLSVRNEREQAVYREYTKWLKRAKKTLGE</sequence>
<dbReference type="Proteomes" id="UP000448867">
    <property type="component" value="Unassembled WGS sequence"/>
</dbReference>
<comment type="caution">
    <text evidence="1">The sequence shown here is derived from an EMBL/GenBank/DDBJ whole genome shotgun (WGS) entry which is preliminary data.</text>
</comment>